<dbReference type="Proteomes" id="UP001187192">
    <property type="component" value="Unassembled WGS sequence"/>
</dbReference>
<proteinExistence type="predicted"/>
<organism evidence="1 2">
    <name type="scientific">Ficus carica</name>
    <name type="common">Common fig</name>
    <dbReference type="NCBI Taxonomy" id="3494"/>
    <lineage>
        <taxon>Eukaryota</taxon>
        <taxon>Viridiplantae</taxon>
        <taxon>Streptophyta</taxon>
        <taxon>Embryophyta</taxon>
        <taxon>Tracheophyta</taxon>
        <taxon>Spermatophyta</taxon>
        <taxon>Magnoliopsida</taxon>
        <taxon>eudicotyledons</taxon>
        <taxon>Gunneridae</taxon>
        <taxon>Pentapetalae</taxon>
        <taxon>rosids</taxon>
        <taxon>fabids</taxon>
        <taxon>Rosales</taxon>
        <taxon>Moraceae</taxon>
        <taxon>Ficeae</taxon>
        <taxon>Ficus</taxon>
    </lineage>
</organism>
<gene>
    <name evidence="1" type="ORF">TIFTF001_041734</name>
</gene>
<name>A0AA87Z8W9_FICCA</name>
<accession>A0AA87Z8W9</accession>
<comment type="caution">
    <text evidence="1">The sequence shown here is derived from an EMBL/GenBank/DDBJ whole genome shotgun (WGS) entry which is preliminary data.</text>
</comment>
<evidence type="ECO:0000313" key="2">
    <source>
        <dbReference type="Proteomes" id="UP001187192"/>
    </source>
</evidence>
<evidence type="ECO:0000313" key="1">
    <source>
        <dbReference type="EMBL" id="GMN32459.1"/>
    </source>
</evidence>
<reference evidence="1" key="1">
    <citation type="submission" date="2023-07" db="EMBL/GenBank/DDBJ databases">
        <title>draft genome sequence of fig (Ficus carica).</title>
        <authorList>
            <person name="Takahashi T."/>
            <person name="Nishimura K."/>
        </authorList>
    </citation>
    <scope>NUCLEOTIDE SEQUENCE</scope>
</reference>
<dbReference type="EMBL" id="BTGU01001992">
    <property type="protein sequence ID" value="GMN32459.1"/>
    <property type="molecule type" value="Genomic_DNA"/>
</dbReference>
<sequence>MTDGDSLLLRPSLEQHDIGHSRRETCDARIRCVICQVYGLMYVMMCDMQSLRIMTYVGLDYGLSWKWTGRPNYSIVARPVSNLQATSDTRWRSVAGRAVKCGNVRRYAFCPFIYIIFDDMDPDRADEDWDAAMSFYELQPMLFDGTRRTMSLAAWLYDMESIFRICHNEARLQVSLANFRAQIIARYGPLSDKDADKPYRDPKIYPDMYHRRFQDAMLPHVPRVSANPELQASHVFWEGLPPEIRQFVPALMAGIIVGNMIDYYQVPLTTPEAEVDAGAEDDPEEILFDDGGWDVDSDASSVVSIGHID</sequence>
<keyword evidence="2" id="KW-1185">Reference proteome</keyword>
<dbReference type="AlphaFoldDB" id="A0AA87Z8W9"/>
<protein>
    <submittedName>
        <fullName evidence="1">Uncharacterized protein</fullName>
    </submittedName>
</protein>